<reference evidence="1 2" key="1">
    <citation type="submission" date="2022-10" db="EMBL/GenBank/DDBJ databases">
        <title>Roseococcus glaciei nov., sp. nov., isolated from glacier.</title>
        <authorList>
            <person name="Liu Q."/>
            <person name="Xin Y.-H."/>
        </authorList>
    </citation>
    <scope>NUCLEOTIDE SEQUENCE [LARGE SCALE GENOMIC DNA]</scope>
    <source>
        <strain evidence="1 2">MDT2-1-1</strain>
    </source>
</reference>
<organism evidence="1 2">
    <name type="scientific">Sabulicella glaciei</name>
    <dbReference type="NCBI Taxonomy" id="2984948"/>
    <lineage>
        <taxon>Bacteria</taxon>
        <taxon>Pseudomonadati</taxon>
        <taxon>Pseudomonadota</taxon>
        <taxon>Alphaproteobacteria</taxon>
        <taxon>Acetobacterales</taxon>
        <taxon>Acetobacteraceae</taxon>
        <taxon>Sabulicella</taxon>
    </lineage>
</organism>
<dbReference type="RefSeq" id="WP_301587653.1">
    <property type="nucleotide sequence ID" value="NZ_JAPFQI010000001.1"/>
</dbReference>
<gene>
    <name evidence="1" type="ORF">OF850_00210</name>
</gene>
<proteinExistence type="predicted"/>
<dbReference type="Proteomes" id="UP001526430">
    <property type="component" value="Unassembled WGS sequence"/>
</dbReference>
<protein>
    <submittedName>
        <fullName evidence="1">Uncharacterized protein</fullName>
    </submittedName>
</protein>
<name>A0ABT3NQ94_9PROT</name>
<evidence type="ECO:0000313" key="1">
    <source>
        <dbReference type="EMBL" id="MCW8084038.1"/>
    </source>
</evidence>
<sequence>MTNFTAEKISHKRWAGPQWTCHPTGKSLTERHVKRAPLIWLGDLAALYLPS</sequence>
<evidence type="ECO:0000313" key="2">
    <source>
        <dbReference type="Proteomes" id="UP001526430"/>
    </source>
</evidence>
<accession>A0ABT3NQ94</accession>
<dbReference type="EMBL" id="JAPFQI010000001">
    <property type="protein sequence ID" value="MCW8084038.1"/>
    <property type="molecule type" value="Genomic_DNA"/>
</dbReference>
<comment type="caution">
    <text evidence="1">The sequence shown here is derived from an EMBL/GenBank/DDBJ whole genome shotgun (WGS) entry which is preliminary data.</text>
</comment>
<keyword evidence="2" id="KW-1185">Reference proteome</keyword>